<feature type="repeat" description="TPR" evidence="9">
    <location>
        <begin position="69"/>
        <end position="102"/>
    </location>
</feature>
<keyword evidence="7 10" id="KW-0449">Lipoprotein</keyword>
<evidence type="ECO:0000313" key="11">
    <source>
        <dbReference type="Proteomes" id="UP001652504"/>
    </source>
</evidence>
<comment type="function">
    <text evidence="8">May be involved in cell division.</text>
</comment>
<feature type="repeat" description="TPR" evidence="9">
    <location>
        <begin position="103"/>
        <end position="136"/>
    </location>
</feature>
<evidence type="ECO:0000256" key="1">
    <source>
        <dbReference type="ARBA" id="ARBA00022475"/>
    </source>
</evidence>
<evidence type="ECO:0000256" key="8">
    <source>
        <dbReference type="PIRNR" id="PIRNR004654"/>
    </source>
</evidence>
<dbReference type="InterPro" id="IPR019734">
    <property type="entry name" value="TPR_rpt"/>
</dbReference>
<keyword evidence="11" id="KW-1185">Reference proteome</keyword>
<dbReference type="InterPro" id="IPR050498">
    <property type="entry name" value="Ycf3"/>
</dbReference>
<sequence>MLKSFFILWLVSFSLILSGCAGVPSSSARSQMGNLLLAEPLPASARSQMTIVRYNQILAQAPLQAQERAELLYQRGMLYDSVGLSGLAQYDYNQALKLKPDMAEAYNSIGIHFTQQQEFIQAYEAFDSSLEIDPEFEFAFLNRGIALYYGGRPELAVQDLGAFLERNENDPYRALWAFIAEYELSPEQATRHLREASTRLDPRNWATLLVELYLDDISESELLGALAIGVTNQRQLTDRLCEAYFYLGKYHAARGHRGRASNYFKLALSTNVYEYVEHRYARLELNMLREDVYKENQAQQ</sequence>
<dbReference type="SUPFAM" id="SSF48452">
    <property type="entry name" value="TPR-like"/>
    <property type="match status" value="1"/>
</dbReference>
<dbReference type="Proteomes" id="UP001652504">
    <property type="component" value="Unassembled WGS sequence"/>
</dbReference>
<evidence type="ECO:0000256" key="7">
    <source>
        <dbReference type="ARBA" id="ARBA00023288"/>
    </source>
</evidence>
<dbReference type="EMBL" id="JAOWKX010000002">
    <property type="protein sequence ID" value="MCV2883898.1"/>
    <property type="molecule type" value="Genomic_DNA"/>
</dbReference>
<keyword evidence="1 8" id="KW-1003">Cell membrane</keyword>
<evidence type="ECO:0000313" key="10">
    <source>
        <dbReference type="EMBL" id="MCV2883898.1"/>
    </source>
</evidence>
<name>A0ABT3A5I0_9ALTE</name>
<evidence type="ECO:0000256" key="5">
    <source>
        <dbReference type="ARBA" id="ARBA00023136"/>
    </source>
</evidence>
<keyword evidence="2" id="KW-0732">Signal</keyword>
<dbReference type="Pfam" id="PF13181">
    <property type="entry name" value="TPR_8"/>
    <property type="match status" value="1"/>
</dbReference>
<organism evidence="10 11">
    <name type="scientific">Fluctibacter corallii</name>
    <dbReference type="NCBI Taxonomy" id="2984329"/>
    <lineage>
        <taxon>Bacteria</taxon>
        <taxon>Pseudomonadati</taxon>
        <taxon>Pseudomonadota</taxon>
        <taxon>Gammaproteobacteria</taxon>
        <taxon>Alteromonadales</taxon>
        <taxon>Alteromonadaceae</taxon>
        <taxon>Fluctibacter</taxon>
    </lineage>
</organism>
<proteinExistence type="predicted"/>
<keyword evidence="4 9" id="KW-0802">TPR repeat</keyword>
<dbReference type="InterPro" id="IPR011990">
    <property type="entry name" value="TPR-like_helical_dom_sf"/>
</dbReference>
<keyword evidence="3" id="KW-0677">Repeat</keyword>
<dbReference type="RefSeq" id="WP_263711109.1">
    <property type="nucleotide sequence ID" value="NZ_JAOWKX010000002.1"/>
</dbReference>
<dbReference type="PROSITE" id="PS50005">
    <property type="entry name" value="TPR"/>
    <property type="match status" value="2"/>
</dbReference>
<dbReference type="Gene3D" id="1.25.40.10">
    <property type="entry name" value="Tetratricopeptide repeat domain"/>
    <property type="match status" value="1"/>
</dbReference>
<comment type="caution">
    <text evidence="10">The sequence shown here is derived from an EMBL/GenBank/DDBJ whole genome shotgun (WGS) entry which is preliminary data.</text>
</comment>
<reference evidence="10 11" key="1">
    <citation type="submission" date="2022-10" db="EMBL/GenBank/DDBJ databases">
        <title>Aestuariibacter sp. AA17 isolated from Montipora capitata coral fragment.</title>
        <authorList>
            <person name="Emsley S.A."/>
            <person name="Pfannmuller K.M."/>
            <person name="Loughran R.M."/>
            <person name="Shlafstein M."/>
            <person name="Papke E."/>
            <person name="Saw J.H."/>
            <person name="Ushijima B."/>
            <person name="Videau P."/>
        </authorList>
    </citation>
    <scope>NUCLEOTIDE SEQUENCE [LARGE SCALE GENOMIC DNA]</scope>
    <source>
        <strain evidence="10 11">AA17</strain>
    </source>
</reference>
<dbReference type="PIRSF" id="PIRSF004654">
    <property type="entry name" value="NlpI"/>
    <property type="match status" value="1"/>
</dbReference>
<comment type="subcellular location">
    <subcellularLocation>
        <location evidence="8">Cell membrane</location>
    </subcellularLocation>
</comment>
<dbReference type="InterPro" id="IPR023605">
    <property type="entry name" value="Lipoprotein_NlpI"/>
</dbReference>
<evidence type="ECO:0000256" key="3">
    <source>
        <dbReference type="ARBA" id="ARBA00022737"/>
    </source>
</evidence>
<evidence type="ECO:0000256" key="4">
    <source>
        <dbReference type="ARBA" id="ARBA00022803"/>
    </source>
</evidence>
<evidence type="ECO:0000256" key="6">
    <source>
        <dbReference type="ARBA" id="ARBA00023139"/>
    </source>
</evidence>
<dbReference type="NCBIfam" id="NF008391">
    <property type="entry name" value="PRK11189.1"/>
    <property type="match status" value="1"/>
</dbReference>
<accession>A0ABT3A5I0</accession>
<evidence type="ECO:0000256" key="2">
    <source>
        <dbReference type="ARBA" id="ARBA00022729"/>
    </source>
</evidence>
<dbReference type="PROSITE" id="PS51257">
    <property type="entry name" value="PROKAR_LIPOPROTEIN"/>
    <property type="match status" value="1"/>
</dbReference>
<evidence type="ECO:0000256" key="9">
    <source>
        <dbReference type="PROSITE-ProRule" id="PRU00339"/>
    </source>
</evidence>
<dbReference type="SMART" id="SM00028">
    <property type="entry name" value="TPR"/>
    <property type="match status" value="4"/>
</dbReference>
<keyword evidence="5 8" id="KW-0472">Membrane</keyword>
<gene>
    <name evidence="10" type="primary">nlpI</name>
    <name evidence="10" type="ORF">OE749_04235</name>
</gene>
<keyword evidence="6" id="KW-0564">Palmitate</keyword>
<comment type="subunit">
    <text evidence="8">Homodimer.</text>
</comment>
<dbReference type="PANTHER" id="PTHR44858:SF1">
    <property type="entry name" value="UDP-N-ACETYLGLUCOSAMINE--PEPTIDE N-ACETYLGLUCOSAMINYLTRANSFERASE SPINDLY-RELATED"/>
    <property type="match status" value="1"/>
</dbReference>
<protein>
    <recommendedName>
        <fullName evidence="8">Lipoprotein NlpI</fullName>
    </recommendedName>
</protein>
<dbReference type="PANTHER" id="PTHR44858">
    <property type="entry name" value="TETRATRICOPEPTIDE REPEAT PROTEIN 6"/>
    <property type="match status" value="1"/>
</dbReference>